<keyword evidence="3" id="KW-1185">Reference proteome</keyword>
<feature type="region of interest" description="Disordered" evidence="1">
    <location>
        <begin position="1"/>
        <end position="54"/>
    </location>
</feature>
<dbReference type="RefSeq" id="XP_047767782.1">
    <property type="nucleotide sequence ID" value="XM_047911955.1"/>
</dbReference>
<dbReference type="GeneID" id="71992685"/>
<dbReference type="AlphaFoldDB" id="A0A9Q8PJ81"/>
<sequence length="149" mass="17171">MSEDTTRKTRSQTQRKSETQQTLPELDLSIDPPNSDNQNADPQPPQDLPDSNTLEGRLYAAYKRKRLGTADPLDPNSKLSKIQLQNMIEGDAEHRLGYRPVYHEFHDTEIRRGIPLENRVWMTISEEAGLTVGEDRSKYFRPDGKYTVR</sequence>
<dbReference type="KEGG" id="ffu:CLAFUR5_12807"/>
<evidence type="ECO:0000256" key="1">
    <source>
        <dbReference type="SAM" id="MobiDB-lite"/>
    </source>
</evidence>
<dbReference type="EMBL" id="CP090173">
    <property type="protein sequence ID" value="UJO23416.1"/>
    <property type="molecule type" value="Genomic_DNA"/>
</dbReference>
<reference evidence="2" key="2">
    <citation type="journal article" date="2022" name="Microb. Genom.">
        <title>A chromosome-scale genome assembly of the tomato pathogen Cladosporium fulvum reveals a compartmentalized genome architecture and the presence of a dispensable chromosome.</title>
        <authorList>
            <person name="Zaccaron A.Z."/>
            <person name="Chen L.H."/>
            <person name="Samaras A."/>
            <person name="Stergiopoulos I."/>
        </authorList>
    </citation>
    <scope>NUCLEOTIDE SEQUENCE</scope>
    <source>
        <strain evidence="2">Race5_Kim</strain>
    </source>
</reference>
<proteinExistence type="predicted"/>
<evidence type="ECO:0000313" key="3">
    <source>
        <dbReference type="Proteomes" id="UP000756132"/>
    </source>
</evidence>
<dbReference type="Proteomes" id="UP000756132">
    <property type="component" value="Chromosome 11"/>
</dbReference>
<name>A0A9Q8PJ81_PASFU</name>
<accession>A0A9Q8PJ81</accession>
<evidence type="ECO:0000313" key="2">
    <source>
        <dbReference type="EMBL" id="UJO23416.1"/>
    </source>
</evidence>
<organism evidence="2 3">
    <name type="scientific">Passalora fulva</name>
    <name type="common">Tomato leaf mold</name>
    <name type="synonym">Cladosporium fulvum</name>
    <dbReference type="NCBI Taxonomy" id="5499"/>
    <lineage>
        <taxon>Eukaryota</taxon>
        <taxon>Fungi</taxon>
        <taxon>Dikarya</taxon>
        <taxon>Ascomycota</taxon>
        <taxon>Pezizomycotina</taxon>
        <taxon>Dothideomycetes</taxon>
        <taxon>Dothideomycetidae</taxon>
        <taxon>Mycosphaerellales</taxon>
        <taxon>Mycosphaerellaceae</taxon>
        <taxon>Fulvia</taxon>
    </lineage>
</organism>
<feature type="compositionally biased region" description="Polar residues" evidence="1">
    <location>
        <begin position="32"/>
        <end position="41"/>
    </location>
</feature>
<reference evidence="2" key="1">
    <citation type="submission" date="2021-12" db="EMBL/GenBank/DDBJ databases">
        <authorList>
            <person name="Zaccaron A."/>
            <person name="Stergiopoulos I."/>
        </authorList>
    </citation>
    <scope>NUCLEOTIDE SEQUENCE</scope>
    <source>
        <strain evidence="2">Race5_Kim</strain>
    </source>
</reference>
<protein>
    <submittedName>
        <fullName evidence="2">Uncharacterized protein</fullName>
    </submittedName>
</protein>
<gene>
    <name evidence="2" type="ORF">CLAFUR5_12807</name>
</gene>